<dbReference type="EMBL" id="DS268109">
    <property type="protein sequence ID" value="KMM64319.1"/>
    <property type="molecule type" value="Genomic_DNA"/>
</dbReference>
<evidence type="ECO:0000313" key="1">
    <source>
        <dbReference type="EMBL" id="KMM64319.1"/>
    </source>
</evidence>
<dbReference type="AlphaFoldDB" id="A0A0J6F5T9"/>
<protein>
    <submittedName>
        <fullName evidence="1">Uncharacterized protein</fullName>
    </submittedName>
</protein>
<reference evidence="2" key="3">
    <citation type="journal article" date="2010" name="Genome Res.">
        <title>Population genomic sequencing of Coccidioides fungi reveals recent hybridization and transposon control.</title>
        <authorList>
            <person name="Neafsey D.E."/>
            <person name="Barker B.M."/>
            <person name="Sharpton T.J."/>
            <person name="Stajich J.E."/>
            <person name="Park D.J."/>
            <person name="Whiston E."/>
            <person name="Hung C.-Y."/>
            <person name="McMahan C."/>
            <person name="White J."/>
            <person name="Sykes S."/>
            <person name="Heiman D."/>
            <person name="Young S."/>
            <person name="Zeng Q."/>
            <person name="Abouelleil A."/>
            <person name="Aftuck L."/>
            <person name="Bessette D."/>
            <person name="Brown A."/>
            <person name="FitzGerald M."/>
            <person name="Lui A."/>
            <person name="Macdonald J.P."/>
            <person name="Priest M."/>
            <person name="Orbach M.J."/>
            <person name="Galgiani J.N."/>
            <person name="Kirkland T.N."/>
            <person name="Cole G.T."/>
            <person name="Birren B.W."/>
            <person name="Henn M.R."/>
            <person name="Taylor J.W."/>
            <person name="Rounsley S.D."/>
        </authorList>
    </citation>
    <scope>NUCLEOTIDE SEQUENCE [LARGE SCALE GENOMIC DNA]</scope>
    <source>
        <strain evidence="2">RMSCC 3488</strain>
    </source>
</reference>
<evidence type="ECO:0000313" key="2">
    <source>
        <dbReference type="Proteomes" id="UP000054567"/>
    </source>
</evidence>
<reference evidence="2" key="2">
    <citation type="journal article" date="2009" name="Genome Res.">
        <title>Comparative genomic analyses of the human fungal pathogens Coccidioides and their relatives.</title>
        <authorList>
            <person name="Sharpton T.J."/>
            <person name="Stajich J.E."/>
            <person name="Rounsley S.D."/>
            <person name="Gardner M.J."/>
            <person name="Wortman J.R."/>
            <person name="Jordar V.S."/>
            <person name="Maiti R."/>
            <person name="Kodira C.D."/>
            <person name="Neafsey D.E."/>
            <person name="Zeng Q."/>
            <person name="Hung C.-Y."/>
            <person name="McMahan C."/>
            <person name="Muszewska A."/>
            <person name="Grynberg M."/>
            <person name="Mandel M.A."/>
            <person name="Kellner E.M."/>
            <person name="Barker B.M."/>
            <person name="Galgiani J.N."/>
            <person name="Orbach M.J."/>
            <person name="Kirkland T.N."/>
            <person name="Cole G.T."/>
            <person name="Henn M.R."/>
            <person name="Birren B.W."/>
            <person name="Taylor J.W."/>
        </authorList>
    </citation>
    <scope>NUCLEOTIDE SEQUENCE [LARGE SCALE GENOMIC DNA]</scope>
    <source>
        <strain evidence="2">RMSCC 3488</strain>
    </source>
</reference>
<proteinExistence type="predicted"/>
<name>A0A0J6F5T9_COCPO</name>
<sequence>MISTGLRYIIAGEVWDLSSPWLDSLVLCKEIKSLVSLVASVVPDGFIFTMASAITTQQVDGYREWELVPCYLASRGCCLTPWASAFIYGEKDNCGWLDVVPLTIRVSLMDGSV</sequence>
<organism evidence="1 2">
    <name type="scientific">Coccidioides posadasii RMSCC 3488</name>
    <dbReference type="NCBI Taxonomy" id="454284"/>
    <lineage>
        <taxon>Eukaryota</taxon>
        <taxon>Fungi</taxon>
        <taxon>Dikarya</taxon>
        <taxon>Ascomycota</taxon>
        <taxon>Pezizomycotina</taxon>
        <taxon>Eurotiomycetes</taxon>
        <taxon>Eurotiomycetidae</taxon>
        <taxon>Onygenales</taxon>
        <taxon>Onygenaceae</taxon>
        <taxon>Coccidioides</taxon>
    </lineage>
</organism>
<reference evidence="1 2" key="1">
    <citation type="submission" date="2007-06" db="EMBL/GenBank/DDBJ databases">
        <title>The Genome Sequence of Coccidioides posadasii RMSCC_3488.</title>
        <authorList>
            <consortium name="Coccidioides Genome Resources Consortium"/>
            <consortium name="The Broad Institute Genome Sequencing Platform"/>
            <person name="Henn M.R."/>
            <person name="Sykes S."/>
            <person name="Young S."/>
            <person name="Jaffe D."/>
            <person name="Berlin A."/>
            <person name="Alvarez P."/>
            <person name="Butler J."/>
            <person name="Gnerre S."/>
            <person name="Grabherr M."/>
            <person name="Mauceli E."/>
            <person name="Brockman W."/>
            <person name="Kodira C."/>
            <person name="Alvarado L."/>
            <person name="Zeng Q."/>
            <person name="Crawford M."/>
            <person name="Antoine C."/>
            <person name="Devon K."/>
            <person name="Galgiani J."/>
            <person name="Orsborn K."/>
            <person name="Lewis M.L."/>
            <person name="Nusbaum C."/>
            <person name="Galagan J."/>
            <person name="Birren B."/>
        </authorList>
    </citation>
    <scope>NUCLEOTIDE SEQUENCE [LARGE SCALE GENOMIC DNA]</scope>
    <source>
        <strain evidence="1 2">RMSCC 3488</strain>
    </source>
</reference>
<dbReference type="Proteomes" id="UP000054567">
    <property type="component" value="Unassembled WGS sequence"/>
</dbReference>
<dbReference type="VEuPathDB" id="FungiDB:CPAG_00671"/>
<accession>A0A0J6F5T9</accession>
<gene>
    <name evidence="1" type="ORF">CPAG_00671</name>
</gene>